<reference evidence="1" key="1">
    <citation type="submission" date="2022-03" db="EMBL/GenBank/DDBJ databases">
        <authorList>
            <person name="Santos J.D.N."/>
            <person name="Kallscheuer N."/>
            <person name="Jogler C."/>
            <person name="Lage O.M."/>
        </authorList>
    </citation>
    <scope>NUCLEOTIDE SEQUENCE</scope>
    <source>
        <strain evidence="1">M600PL45_2</strain>
    </source>
</reference>
<name>A0ABS9SZI3_9ACTN</name>
<dbReference type="Proteomes" id="UP001166784">
    <property type="component" value="Unassembled WGS sequence"/>
</dbReference>
<proteinExistence type="predicted"/>
<dbReference type="EMBL" id="JAKWJU010000002">
    <property type="protein sequence ID" value="MCH6161588.1"/>
    <property type="molecule type" value="Genomic_DNA"/>
</dbReference>
<organism evidence="1 2">
    <name type="scientific">Streptomyces marispadix</name>
    <dbReference type="NCBI Taxonomy" id="2922868"/>
    <lineage>
        <taxon>Bacteria</taxon>
        <taxon>Bacillati</taxon>
        <taxon>Actinomycetota</taxon>
        <taxon>Actinomycetes</taxon>
        <taxon>Kitasatosporales</taxon>
        <taxon>Streptomycetaceae</taxon>
        <taxon>Streptomyces</taxon>
    </lineage>
</organism>
<dbReference type="RefSeq" id="WP_241060115.1">
    <property type="nucleotide sequence ID" value="NZ_JAKWJU010000002.1"/>
</dbReference>
<comment type="caution">
    <text evidence="1">The sequence shown here is derived from an EMBL/GenBank/DDBJ whole genome shotgun (WGS) entry which is preliminary data.</text>
</comment>
<accession>A0ABS9SZI3</accession>
<evidence type="ECO:0000313" key="1">
    <source>
        <dbReference type="EMBL" id="MCH6161588.1"/>
    </source>
</evidence>
<protein>
    <recommendedName>
        <fullName evidence="3">DUF1622 domain-containing protein</fullName>
    </recommendedName>
</protein>
<reference evidence="1" key="2">
    <citation type="journal article" date="2023" name="Int. J. Syst. Evol. Microbiol.">
        <title>Streptomyces marispadix sp. nov., isolated from marine beach sediment of the Northern Coast of Portugal.</title>
        <authorList>
            <person name="dos Santos J.D.N."/>
            <person name="Vitorino I.R."/>
            <person name="Kallscheuer N."/>
            <person name="Srivastava A."/>
            <person name="Krautwurst S."/>
            <person name="Marz M."/>
            <person name="Jogler C."/>
            <person name="Lobo Da Cunha A."/>
            <person name="Catita J."/>
            <person name="Goncalves H."/>
            <person name="Gonzalez I."/>
            <person name="Reyes F."/>
            <person name="Lage O.M."/>
        </authorList>
    </citation>
    <scope>NUCLEOTIDE SEQUENCE</scope>
    <source>
        <strain evidence="1">M600PL45_2</strain>
    </source>
</reference>
<evidence type="ECO:0008006" key="3">
    <source>
        <dbReference type="Google" id="ProtNLM"/>
    </source>
</evidence>
<gene>
    <name evidence="1" type="ORF">MMA15_14655</name>
</gene>
<sequence>MNAAIEAAALLITALGVVSFLAAYATTRTIRTALPLLLDFLMAAGLLRLAGDLSWSSILLTVAIIAVRKVAAFGVAEKGLHSEHYELGRR</sequence>
<keyword evidence="2" id="KW-1185">Reference proteome</keyword>
<evidence type="ECO:0000313" key="2">
    <source>
        <dbReference type="Proteomes" id="UP001166784"/>
    </source>
</evidence>